<feature type="compositionally biased region" description="Gly residues" evidence="1">
    <location>
        <begin position="73"/>
        <end position="86"/>
    </location>
</feature>
<dbReference type="Proteomes" id="UP000053660">
    <property type="component" value="Unassembled WGS sequence"/>
</dbReference>
<keyword evidence="2" id="KW-0732">Signal</keyword>
<feature type="signal peptide" evidence="2">
    <location>
        <begin position="1"/>
        <end position="18"/>
    </location>
</feature>
<dbReference type="AlphaFoldDB" id="A0A0B1S0X2"/>
<sequence>MFALRLLLFATIIAVITAQLTMGGGRKKRQYIGEGMKQRYKRQGFMGEGMHQKDMFVPPPYHGGAEFPQNSEYGGGNEGGYGGRFY</sequence>
<keyword evidence="4" id="KW-1185">Reference proteome</keyword>
<gene>
    <name evidence="3" type="ORF">OESDEN_21366</name>
</gene>
<dbReference type="EMBL" id="KN607560">
    <property type="protein sequence ID" value="KHJ78998.1"/>
    <property type="molecule type" value="Genomic_DNA"/>
</dbReference>
<feature type="chain" id="PRO_5002061277" evidence="2">
    <location>
        <begin position="19"/>
        <end position="86"/>
    </location>
</feature>
<evidence type="ECO:0000313" key="3">
    <source>
        <dbReference type="EMBL" id="KHJ78998.1"/>
    </source>
</evidence>
<feature type="region of interest" description="Disordered" evidence="1">
    <location>
        <begin position="67"/>
        <end position="86"/>
    </location>
</feature>
<accession>A0A0B1S0X2</accession>
<protein>
    <submittedName>
        <fullName evidence="3">Uncharacterized protein</fullName>
    </submittedName>
</protein>
<evidence type="ECO:0000256" key="2">
    <source>
        <dbReference type="SAM" id="SignalP"/>
    </source>
</evidence>
<evidence type="ECO:0000313" key="4">
    <source>
        <dbReference type="Proteomes" id="UP000053660"/>
    </source>
</evidence>
<organism evidence="3 4">
    <name type="scientific">Oesophagostomum dentatum</name>
    <name type="common">Nodular worm</name>
    <dbReference type="NCBI Taxonomy" id="61180"/>
    <lineage>
        <taxon>Eukaryota</taxon>
        <taxon>Metazoa</taxon>
        <taxon>Ecdysozoa</taxon>
        <taxon>Nematoda</taxon>
        <taxon>Chromadorea</taxon>
        <taxon>Rhabditida</taxon>
        <taxon>Rhabditina</taxon>
        <taxon>Rhabditomorpha</taxon>
        <taxon>Strongyloidea</taxon>
        <taxon>Strongylidae</taxon>
        <taxon>Oesophagostomum</taxon>
    </lineage>
</organism>
<name>A0A0B1S0X2_OESDE</name>
<evidence type="ECO:0000256" key="1">
    <source>
        <dbReference type="SAM" id="MobiDB-lite"/>
    </source>
</evidence>
<reference evidence="3 4" key="1">
    <citation type="submission" date="2014-03" db="EMBL/GenBank/DDBJ databases">
        <title>Draft genome of the hookworm Oesophagostomum dentatum.</title>
        <authorList>
            <person name="Mitreva M."/>
        </authorList>
    </citation>
    <scope>NUCLEOTIDE SEQUENCE [LARGE SCALE GENOMIC DNA]</scope>
    <source>
        <strain evidence="3 4">OD-Hann</strain>
    </source>
</reference>
<proteinExistence type="predicted"/>